<keyword evidence="1" id="KW-0732">Signal</keyword>
<dbReference type="Pfam" id="PF13517">
    <property type="entry name" value="FG-GAP_3"/>
    <property type="match status" value="1"/>
</dbReference>
<dbReference type="PANTHER" id="PTHR23220:SF122">
    <property type="entry name" value="INTEGRIN ALPHA-PS1"/>
    <property type="match status" value="1"/>
</dbReference>
<organism evidence="4 5">
    <name type="scientific">Leptospira barantonii</name>
    <dbReference type="NCBI Taxonomy" id="2023184"/>
    <lineage>
        <taxon>Bacteria</taxon>
        <taxon>Pseudomonadati</taxon>
        <taxon>Spirochaetota</taxon>
        <taxon>Spirochaetia</taxon>
        <taxon>Leptospirales</taxon>
        <taxon>Leptospiraceae</taxon>
        <taxon>Leptospira</taxon>
    </lineage>
</organism>
<dbReference type="OrthoDB" id="344301at2"/>
<keyword evidence="2" id="KW-0677">Repeat</keyword>
<dbReference type="SMART" id="SM00191">
    <property type="entry name" value="Int_alpha"/>
    <property type="match status" value="7"/>
</dbReference>
<dbReference type="Proteomes" id="UP000298429">
    <property type="component" value="Unassembled WGS sequence"/>
</dbReference>
<dbReference type="Gene3D" id="2.130.10.130">
    <property type="entry name" value="Integrin alpha, N-terminal"/>
    <property type="match status" value="3"/>
</dbReference>
<dbReference type="GO" id="GO:0005178">
    <property type="term" value="F:integrin binding"/>
    <property type="evidence" value="ECO:0007669"/>
    <property type="project" value="TreeGrafter"/>
</dbReference>
<dbReference type="GO" id="GO:0033627">
    <property type="term" value="P:cell adhesion mediated by integrin"/>
    <property type="evidence" value="ECO:0007669"/>
    <property type="project" value="TreeGrafter"/>
</dbReference>
<dbReference type="InterPro" id="IPR013519">
    <property type="entry name" value="Int_alpha_beta-p"/>
</dbReference>
<accession>A0A5F2B4H0</accession>
<name>A0A5F2B4H0_9LEPT</name>
<dbReference type="InterPro" id="IPR000413">
    <property type="entry name" value="Integrin_alpha"/>
</dbReference>
<dbReference type="GO" id="GO:0007160">
    <property type="term" value="P:cell-matrix adhesion"/>
    <property type="evidence" value="ECO:0007669"/>
    <property type="project" value="TreeGrafter"/>
</dbReference>
<sequence>MIPLSPRLKDLKSVLFRNLFTKIHGLVGFRINLRRRFVRVLNRILTVCFVCFLFTQCVKPVYNPEIAFSKAWWETEILECILSGRCLDSTPPLLTVTNLPSAHEGILESGFIVGTASDDLLLAQVLVSLDGDVYQPAQGAQAWRFLVPSSWKSGSLHTVSVKSVDFSGNSSSILNFSVRKGKNKDVNGDGLPDVAITSSFFSTTKNGEISVFYGIGRGGYNPTNRTMAQTTITGSASSSFGYVLSLGDVNADGYSDLVAGASYEYGGNIGKVYVFYSKGQNGIVAATDTSADVILTNAAADQLGYALSLGDVNGDGITDIAASGYTGSGTVRIYAGSASGVNTTPITSITGPGSNFGSALELGDLNGDGFCDLIVDANTYSGGAGRIYIFHSTGPAGITTTNTASGVALTLTGEAASNNFGMSLQSADINRDGFEDLAVGAPGYLGNQGAAYVFYGSPTGITAATPTSATPKLTGSTTENFGGFLALGDVNGDGYLDFLSSSLSFAGSMGKASVYHFSGAVISGTPSTVILGEVAGDVYGTAGFSDLNGDGFADLISAAQSNTAGAGKAYIHLSPGGTGITASTPTAGNFIITSSASAAFGSMLAR</sequence>
<dbReference type="SUPFAM" id="SSF69318">
    <property type="entry name" value="Integrin alpha N-terminal domain"/>
    <property type="match status" value="1"/>
</dbReference>
<dbReference type="EMBL" id="RQGN01000058">
    <property type="protein sequence ID" value="TGM00519.1"/>
    <property type="molecule type" value="Genomic_DNA"/>
</dbReference>
<dbReference type="PANTHER" id="PTHR23220">
    <property type="entry name" value="INTEGRIN ALPHA"/>
    <property type="match status" value="1"/>
</dbReference>
<evidence type="ECO:0000256" key="2">
    <source>
        <dbReference type="ARBA" id="ARBA00022737"/>
    </source>
</evidence>
<evidence type="ECO:0000256" key="3">
    <source>
        <dbReference type="ARBA" id="ARBA00023180"/>
    </source>
</evidence>
<dbReference type="AlphaFoldDB" id="A0A5F2B4H0"/>
<dbReference type="GO" id="GO:0008305">
    <property type="term" value="C:integrin complex"/>
    <property type="evidence" value="ECO:0007669"/>
    <property type="project" value="InterPro"/>
</dbReference>
<evidence type="ECO:0008006" key="6">
    <source>
        <dbReference type="Google" id="ProtNLM"/>
    </source>
</evidence>
<dbReference type="Pfam" id="PF01839">
    <property type="entry name" value="FG-GAP"/>
    <property type="match status" value="4"/>
</dbReference>
<protein>
    <recommendedName>
        <fullName evidence="6">VCBS repeat-containing protein</fullName>
    </recommendedName>
</protein>
<keyword evidence="3" id="KW-0325">Glycoprotein</keyword>
<evidence type="ECO:0000313" key="4">
    <source>
        <dbReference type="EMBL" id="TGM00519.1"/>
    </source>
</evidence>
<dbReference type="GO" id="GO:0098609">
    <property type="term" value="P:cell-cell adhesion"/>
    <property type="evidence" value="ECO:0007669"/>
    <property type="project" value="TreeGrafter"/>
</dbReference>
<dbReference type="PROSITE" id="PS51470">
    <property type="entry name" value="FG_GAP"/>
    <property type="match status" value="3"/>
</dbReference>
<dbReference type="InterPro" id="IPR013517">
    <property type="entry name" value="FG-GAP"/>
</dbReference>
<dbReference type="PRINTS" id="PR01185">
    <property type="entry name" value="INTEGRINA"/>
</dbReference>
<gene>
    <name evidence="4" type="ORF">EHQ76_12280</name>
</gene>
<dbReference type="GO" id="GO:0009897">
    <property type="term" value="C:external side of plasma membrane"/>
    <property type="evidence" value="ECO:0007669"/>
    <property type="project" value="TreeGrafter"/>
</dbReference>
<evidence type="ECO:0000256" key="1">
    <source>
        <dbReference type="ARBA" id="ARBA00022729"/>
    </source>
</evidence>
<evidence type="ECO:0000313" key="5">
    <source>
        <dbReference type="Proteomes" id="UP000298429"/>
    </source>
</evidence>
<proteinExistence type="predicted"/>
<dbReference type="InterPro" id="IPR028994">
    <property type="entry name" value="Integrin_alpha_N"/>
</dbReference>
<comment type="caution">
    <text evidence="4">The sequence shown here is derived from an EMBL/GenBank/DDBJ whole genome shotgun (WGS) entry which is preliminary data.</text>
</comment>
<reference evidence="4 5" key="1">
    <citation type="journal article" date="2019" name="PLoS Negl. Trop. Dis.">
        <title>Revisiting the worldwide diversity of Leptospira species in the environment.</title>
        <authorList>
            <person name="Vincent A.T."/>
            <person name="Schiettekatte O."/>
            <person name="Bourhy P."/>
            <person name="Veyrier F.J."/>
            <person name="Picardeau M."/>
        </authorList>
    </citation>
    <scope>NUCLEOTIDE SEQUENCE [LARGE SCALE GENOMIC DNA]</scope>
    <source>
        <strain evidence="4 5">201702444</strain>
    </source>
</reference>
<dbReference type="GO" id="GO:0007229">
    <property type="term" value="P:integrin-mediated signaling pathway"/>
    <property type="evidence" value="ECO:0007669"/>
    <property type="project" value="TreeGrafter"/>
</dbReference>